<dbReference type="SMART" id="SM00089">
    <property type="entry name" value="PKD"/>
    <property type="match status" value="1"/>
</dbReference>
<dbReference type="GO" id="GO:0019433">
    <property type="term" value="P:triglyceride catabolic process"/>
    <property type="evidence" value="ECO:0007669"/>
    <property type="project" value="TreeGrafter"/>
</dbReference>
<evidence type="ECO:0000256" key="3">
    <source>
        <dbReference type="SAM" id="SignalP"/>
    </source>
</evidence>
<feature type="disulfide bond" evidence="2">
    <location>
        <begin position="309"/>
        <end position="329"/>
    </location>
</feature>
<dbReference type="CDD" id="cd00146">
    <property type="entry name" value="PKD"/>
    <property type="match status" value="1"/>
</dbReference>
<feature type="domain" description="PKD" evidence="4">
    <location>
        <begin position="618"/>
        <end position="664"/>
    </location>
</feature>
<feature type="signal peptide" evidence="3">
    <location>
        <begin position="1"/>
        <end position="21"/>
    </location>
</feature>
<accession>A0A919PAQ0</accession>
<feature type="disulfide bond" evidence="2">
    <location>
        <begin position="235"/>
        <end position="261"/>
    </location>
</feature>
<feature type="active site" evidence="1">
    <location>
        <position position="454"/>
    </location>
</feature>
<evidence type="ECO:0000259" key="4">
    <source>
        <dbReference type="PROSITE" id="PS50093"/>
    </source>
</evidence>
<dbReference type="Pfam" id="PF13472">
    <property type="entry name" value="Lipase_GDSL_2"/>
    <property type="match status" value="1"/>
</dbReference>
<dbReference type="Gene3D" id="3.40.50.1110">
    <property type="entry name" value="SGNH hydrolase"/>
    <property type="match status" value="1"/>
</dbReference>
<evidence type="ECO:0000256" key="1">
    <source>
        <dbReference type="PIRSR" id="PIRSR637460-1"/>
    </source>
</evidence>
<protein>
    <recommendedName>
        <fullName evidence="4">PKD domain-containing protein</fullName>
    </recommendedName>
</protein>
<dbReference type="RefSeq" id="WP_203668185.1">
    <property type="nucleotide sequence ID" value="NZ_BONO01000009.1"/>
</dbReference>
<dbReference type="GO" id="GO:0004806">
    <property type="term" value="F:triacylglycerol lipase activity"/>
    <property type="evidence" value="ECO:0007669"/>
    <property type="project" value="TreeGrafter"/>
</dbReference>
<gene>
    <name evidence="5" type="ORF">Cpa01nite_15470</name>
</gene>
<proteinExistence type="predicted"/>
<evidence type="ECO:0000256" key="2">
    <source>
        <dbReference type="PIRSR" id="PIRSR637460-2"/>
    </source>
</evidence>
<dbReference type="PROSITE" id="PS50093">
    <property type="entry name" value="PKD"/>
    <property type="match status" value="1"/>
</dbReference>
<feature type="active site" description="Nucleophile" evidence="1">
    <location>
        <position position="214"/>
    </location>
</feature>
<dbReference type="InterPro" id="IPR035986">
    <property type="entry name" value="PKD_dom_sf"/>
</dbReference>
<sequence>MAATGLALVLAVTAVAPVAAAEDPGGTTAAGSSGETATIEVGAQARAALTDDVDLTETITFSEFRIGTAITTQYQPRGIVFGGDSPFITTDGSNPTSPVLSGTPTFLGAIEGRFVREDGSTRTVNHVELDVGYIDAAKSVRVIVRDPDGSALLDVPLDARGIVTVKITQARMASFRVEAVANEPNGFAIDNVTYLSPLAPDVVHVDTYVAMGDSFQSGEGVGNYVPGTDKDGNACRRSYDAYPHLLVRRGAVRLDLDFQACSGAVMRDFYRSQKADQGPQLDALGSDTRLVTVGIGGNDLDFAGILKACIGTHLAGNGISPVGTWWRSCARNLGPSVDSKIAALRDGGLADELQELYRDIRRRAPHARVVVVDYPQFFPADGFGGYAGCHGFRSSDQVWVNEKIRQANGAIGRIATRIGFERVSMTDVLAGHHLCTHIPGINGVTISDGSASFHPNALGHGLMADRLVAAMSAPVRPTFVARSLQTVTTHVDVEGTALDVGTLWPIVSAAPARAGGVSPLNELELGPAITDVVTSLISPSGIRYTRDDPRDAEHEAGPTYEFWTIADPEPGTWTVETFGADVPADGLGVLLTVADALPENEPPTAVVTTTRHDTTLVPTGITSSNTFTFDASGSSDPDGRIVDYAWEFGDGATATGPVVTHTFAPGIHEVTLVTTDDEGAKGFGFADEISVVIGPMLPGGPGGLLPSAPTVS</sequence>
<evidence type="ECO:0000313" key="6">
    <source>
        <dbReference type="Proteomes" id="UP000642125"/>
    </source>
</evidence>
<dbReference type="Proteomes" id="UP000642125">
    <property type="component" value="Unassembled WGS sequence"/>
</dbReference>
<dbReference type="InterPro" id="IPR013830">
    <property type="entry name" value="SGNH_hydro"/>
</dbReference>
<dbReference type="InterPro" id="IPR000601">
    <property type="entry name" value="PKD_dom"/>
</dbReference>
<dbReference type="CDD" id="cd01823">
    <property type="entry name" value="SEST_like"/>
    <property type="match status" value="1"/>
</dbReference>
<evidence type="ECO:0000313" key="5">
    <source>
        <dbReference type="EMBL" id="GIG36166.1"/>
    </source>
</evidence>
<comment type="caution">
    <text evidence="5">The sequence shown here is derived from an EMBL/GenBank/DDBJ whole genome shotgun (WGS) entry which is preliminary data.</text>
</comment>
<dbReference type="PANTHER" id="PTHR37981:SF1">
    <property type="entry name" value="SGNH HYDROLASE-TYPE ESTERASE DOMAIN-CONTAINING PROTEIN"/>
    <property type="match status" value="1"/>
</dbReference>
<dbReference type="InterPro" id="IPR036514">
    <property type="entry name" value="SGNH_hydro_sf"/>
</dbReference>
<feature type="chain" id="PRO_5036908242" description="PKD domain-containing protein" evidence="3">
    <location>
        <begin position="22"/>
        <end position="712"/>
    </location>
</feature>
<dbReference type="Gene3D" id="2.60.40.10">
    <property type="entry name" value="Immunoglobulins"/>
    <property type="match status" value="1"/>
</dbReference>
<keyword evidence="2" id="KW-1015">Disulfide bond</keyword>
<dbReference type="AlphaFoldDB" id="A0A919PAQ0"/>
<reference evidence="5" key="1">
    <citation type="submission" date="2021-01" db="EMBL/GenBank/DDBJ databases">
        <title>Whole genome shotgun sequence of Cellulomonas pakistanensis NBRC 110800.</title>
        <authorList>
            <person name="Komaki H."/>
            <person name="Tamura T."/>
        </authorList>
    </citation>
    <scope>NUCLEOTIDE SEQUENCE</scope>
    <source>
        <strain evidence="5">NBRC 110800</strain>
    </source>
</reference>
<dbReference type="InterPro" id="IPR013783">
    <property type="entry name" value="Ig-like_fold"/>
</dbReference>
<dbReference type="PANTHER" id="PTHR37981">
    <property type="entry name" value="LIPASE 2"/>
    <property type="match status" value="1"/>
</dbReference>
<dbReference type="Pfam" id="PF18911">
    <property type="entry name" value="PKD_4"/>
    <property type="match status" value="1"/>
</dbReference>
<dbReference type="GO" id="GO:0005975">
    <property type="term" value="P:carbohydrate metabolic process"/>
    <property type="evidence" value="ECO:0007669"/>
    <property type="project" value="UniProtKB-ARBA"/>
</dbReference>
<dbReference type="InterPro" id="IPR022409">
    <property type="entry name" value="PKD/Chitinase_dom"/>
</dbReference>
<name>A0A919PAQ0_9CELL</name>
<dbReference type="InterPro" id="IPR037460">
    <property type="entry name" value="SEST-like"/>
</dbReference>
<organism evidence="5 6">
    <name type="scientific">Cellulomonas pakistanensis</name>
    <dbReference type="NCBI Taxonomy" id="992287"/>
    <lineage>
        <taxon>Bacteria</taxon>
        <taxon>Bacillati</taxon>
        <taxon>Actinomycetota</taxon>
        <taxon>Actinomycetes</taxon>
        <taxon>Micrococcales</taxon>
        <taxon>Cellulomonadaceae</taxon>
        <taxon>Cellulomonas</taxon>
    </lineage>
</organism>
<keyword evidence="3" id="KW-0732">Signal</keyword>
<dbReference type="EMBL" id="BONO01000009">
    <property type="protein sequence ID" value="GIG36166.1"/>
    <property type="molecule type" value="Genomic_DNA"/>
</dbReference>
<dbReference type="SUPFAM" id="SSF49299">
    <property type="entry name" value="PKD domain"/>
    <property type="match status" value="1"/>
</dbReference>
<keyword evidence="6" id="KW-1185">Reference proteome</keyword>
<dbReference type="SUPFAM" id="SSF52266">
    <property type="entry name" value="SGNH hydrolase"/>
    <property type="match status" value="1"/>
</dbReference>